<dbReference type="Gene3D" id="3.40.50.2300">
    <property type="match status" value="1"/>
</dbReference>
<dbReference type="CDD" id="cd17620">
    <property type="entry name" value="REC_OmpR_KdpE-like"/>
    <property type="match status" value="1"/>
</dbReference>
<dbReference type="GO" id="GO:0000987">
    <property type="term" value="F:cis-regulatory region sequence-specific DNA binding"/>
    <property type="evidence" value="ECO:0007669"/>
    <property type="project" value="UniProtKB-ARBA"/>
</dbReference>
<dbReference type="Gene3D" id="6.10.250.690">
    <property type="match status" value="1"/>
</dbReference>
<evidence type="ECO:0000256" key="9">
    <source>
        <dbReference type="PROSITE-ProRule" id="PRU01091"/>
    </source>
</evidence>
<dbReference type="GO" id="GO:0045893">
    <property type="term" value="P:positive regulation of DNA-templated transcription"/>
    <property type="evidence" value="ECO:0007669"/>
    <property type="project" value="UniProtKB-ARBA"/>
</dbReference>
<evidence type="ECO:0000256" key="1">
    <source>
        <dbReference type="ARBA" id="ARBA00004496"/>
    </source>
</evidence>
<feature type="domain" description="Response regulatory" evidence="10">
    <location>
        <begin position="10"/>
        <end position="123"/>
    </location>
</feature>
<protein>
    <submittedName>
        <fullName evidence="12">Response regulator</fullName>
    </submittedName>
</protein>
<dbReference type="PANTHER" id="PTHR48111:SF50">
    <property type="entry name" value="KDP OPERON TRANSCRIPTIONAL REGULATORY PROTEIN KDPE"/>
    <property type="match status" value="1"/>
</dbReference>
<evidence type="ECO:0000259" key="11">
    <source>
        <dbReference type="PROSITE" id="PS51755"/>
    </source>
</evidence>
<dbReference type="GO" id="GO:0005829">
    <property type="term" value="C:cytosol"/>
    <property type="evidence" value="ECO:0007669"/>
    <property type="project" value="TreeGrafter"/>
</dbReference>
<dbReference type="InterPro" id="IPR001789">
    <property type="entry name" value="Sig_transdc_resp-reg_receiver"/>
</dbReference>
<dbReference type="RefSeq" id="WP_244376828.1">
    <property type="nucleotide sequence ID" value="NZ_CP083239.1"/>
</dbReference>
<accession>A0A9E6ZXG9</accession>
<dbReference type="PROSITE" id="PS50110">
    <property type="entry name" value="RESPONSE_REGULATORY"/>
    <property type="match status" value="1"/>
</dbReference>
<feature type="DNA-binding region" description="OmpR/PhoB-type" evidence="9">
    <location>
        <begin position="132"/>
        <end position="232"/>
    </location>
</feature>
<evidence type="ECO:0000313" key="12">
    <source>
        <dbReference type="EMBL" id="UOK70425.1"/>
    </source>
</evidence>
<dbReference type="GO" id="GO:0042802">
    <property type="term" value="F:identical protein binding"/>
    <property type="evidence" value="ECO:0007669"/>
    <property type="project" value="UniProtKB-ARBA"/>
</dbReference>
<keyword evidence="5" id="KW-0805">Transcription regulation</keyword>
<dbReference type="SMART" id="SM00862">
    <property type="entry name" value="Trans_reg_C"/>
    <property type="match status" value="1"/>
</dbReference>
<evidence type="ECO:0000256" key="3">
    <source>
        <dbReference type="ARBA" id="ARBA00022553"/>
    </source>
</evidence>
<dbReference type="EMBL" id="CP083239">
    <property type="protein sequence ID" value="UOK70425.1"/>
    <property type="molecule type" value="Genomic_DNA"/>
</dbReference>
<evidence type="ECO:0000256" key="2">
    <source>
        <dbReference type="ARBA" id="ARBA00022490"/>
    </source>
</evidence>
<keyword evidence="2" id="KW-0963">Cytoplasm</keyword>
<evidence type="ECO:0000256" key="6">
    <source>
        <dbReference type="ARBA" id="ARBA00023125"/>
    </source>
</evidence>
<comment type="subcellular location">
    <subcellularLocation>
        <location evidence="1">Cytoplasm</location>
    </subcellularLocation>
</comment>
<dbReference type="Pfam" id="PF00072">
    <property type="entry name" value="Response_reg"/>
    <property type="match status" value="1"/>
</dbReference>
<keyword evidence="4" id="KW-0902">Two-component regulatory system</keyword>
<proteinExistence type="predicted"/>
<dbReference type="GO" id="GO:0032993">
    <property type="term" value="C:protein-DNA complex"/>
    <property type="evidence" value="ECO:0007669"/>
    <property type="project" value="TreeGrafter"/>
</dbReference>
<dbReference type="SUPFAM" id="SSF52172">
    <property type="entry name" value="CheY-like"/>
    <property type="match status" value="1"/>
</dbReference>
<dbReference type="AlphaFoldDB" id="A0A9E6ZXG9"/>
<dbReference type="Proteomes" id="UP000831684">
    <property type="component" value="Chromosome"/>
</dbReference>
<evidence type="ECO:0000256" key="5">
    <source>
        <dbReference type="ARBA" id="ARBA00023015"/>
    </source>
</evidence>
<organism evidence="12 13">
    <name type="scientific">Ancylobacter polymorphus</name>
    <dbReference type="NCBI Taxonomy" id="223390"/>
    <lineage>
        <taxon>Bacteria</taxon>
        <taxon>Pseudomonadati</taxon>
        <taxon>Pseudomonadota</taxon>
        <taxon>Alphaproteobacteria</taxon>
        <taxon>Hyphomicrobiales</taxon>
        <taxon>Xanthobacteraceae</taxon>
        <taxon>Ancylobacter</taxon>
    </lineage>
</organism>
<dbReference type="InterPro" id="IPR011006">
    <property type="entry name" value="CheY-like_superfamily"/>
</dbReference>
<gene>
    <name evidence="12" type="ORF">K9D25_17085</name>
</gene>
<evidence type="ECO:0000256" key="8">
    <source>
        <dbReference type="PROSITE-ProRule" id="PRU00169"/>
    </source>
</evidence>
<keyword evidence="7" id="KW-0804">Transcription</keyword>
<dbReference type="FunFam" id="3.40.50.2300:FF:000021">
    <property type="entry name" value="Two-component system response regulator KdpE"/>
    <property type="match status" value="1"/>
</dbReference>
<evidence type="ECO:0000256" key="7">
    <source>
        <dbReference type="ARBA" id="ARBA00023163"/>
    </source>
</evidence>
<dbReference type="GO" id="GO:0000156">
    <property type="term" value="F:phosphorelay response regulator activity"/>
    <property type="evidence" value="ECO:0007669"/>
    <property type="project" value="TreeGrafter"/>
</dbReference>
<evidence type="ECO:0000259" key="10">
    <source>
        <dbReference type="PROSITE" id="PS50110"/>
    </source>
</evidence>
<sequence>MTEPDTPPARILVVEDDAPIRRFLRIALGSGGYDITEAERGRQGIELAATSAPDCVVLDLGLPDMDGKAVIAAIREWSRVPILVLSVRDQETEKIAALDAGADDYVTKPFSVGEVLARLRALLRARRDRGAEPAEQVLGALAVNLASRTVRVDGREVKLTRKEFDVLALLARHPGRLIAHSQFLTTVWGPAHADDTHYLRIAIGHIRDKLGDDAANPRFILTEPGVGYRLREG</sequence>
<dbReference type="PROSITE" id="PS51755">
    <property type="entry name" value="OMPR_PHOB"/>
    <property type="match status" value="1"/>
</dbReference>
<keyword evidence="6 9" id="KW-0238">DNA-binding</keyword>
<dbReference type="Pfam" id="PF00486">
    <property type="entry name" value="Trans_reg_C"/>
    <property type="match status" value="1"/>
</dbReference>
<evidence type="ECO:0000256" key="4">
    <source>
        <dbReference type="ARBA" id="ARBA00023012"/>
    </source>
</evidence>
<dbReference type="PANTHER" id="PTHR48111">
    <property type="entry name" value="REGULATOR OF RPOS"/>
    <property type="match status" value="1"/>
</dbReference>
<name>A0A9E6ZXG9_9HYPH</name>
<feature type="modified residue" description="4-aspartylphosphate" evidence="8">
    <location>
        <position position="59"/>
    </location>
</feature>
<dbReference type="CDD" id="cd00383">
    <property type="entry name" value="trans_reg_C"/>
    <property type="match status" value="1"/>
</dbReference>
<dbReference type="KEGG" id="apol:K9D25_17085"/>
<keyword evidence="3 8" id="KW-0597">Phosphoprotein</keyword>
<dbReference type="SMART" id="SM00448">
    <property type="entry name" value="REC"/>
    <property type="match status" value="1"/>
</dbReference>
<feature type="domain" description="OmpR/PhoB-type" evidence="11">
    <location>
        <begin position="132"/>
        <end position="232"/>
    </location>
</feature>
<reference evidence="12" key="1">
    <citation type="submission" date="2021-09" db="EMBL/GenBank/DDBJ databases">
        <title>Network and meta-omics reveal the key degrader and cooperation patterns in an efficient 1,4-dioxane-degrading microbial community.</title>
        <authorList>
            <person name="Dai C."/>
        </authorList>
    </citation>
    <scope>NUCLEOTIDE SEQUENCE</scope>
    <source>
        <strain evidence="12">ZM13</strain>
    </source>
</reference>
<evidence type="ECO:0000313" key="13">
    <source>
        <dbReference type="Proteomes" id="UP000831684"/>
    </source>
</evidence>
<dbReference type="Gene3D" id="1.10.10.10">
    <property type="entry name" value="Winged helix-like DNA-binding domain superfamily/Winged helix DNA-binding domain"/>
    <property type="match status" value="1"/>
</dbReference>
<dbReference type="InterPro" id="IPR036388">
    <property type="entry name" value="WH-like_DNA-bd_sf"/>
</dbReference>
<dbReference type="InterPro" id="IPR039420">
    <property type="entry name" value="WalR-like"/>
</dbReference>
<dbReference type="InterPro" id="IPR001867">
    <property type="entry name" value="OmpR/PhoB-type_DNA-bd"/>
</dbReference>